<dbReference type="EC" id="2.1.1.-" evidence="1"/>
<keyword evidence="2" id="KW-1185">Reference proteome</keyword>
<dbReference type="Proteomes" id="UP001299068">
    <property type="component" value="Unassembled WGS sequence"/>
</dbReference>
<name>A0ABS7KTM2_CLOSR</name>
<proteinExistence type="predicted"/>
<organism evidence="1 2">
    <name type="scientific">Clostridium sardiniense</name>
    <name type="common">Clostridium absonum</name>
    <dbReference type="NCBI Taxonomy" id="29369"/>
    <lineage>
        <taxon>Bacteria</taxon>
        <taxon>Bacillati</taxon>
        <taxon>Bacillota</taxon>
        <taxon>Clostridia</taxon>
        <taxon>Eubacteriales</taxon>
        <taxon>Clostridiaceae</taxon>
        <taxon>Clostridium</taxon>
    </lineage>
</organism>
<dbReference type="NCBIfam" id="NF038110">
    <property type="entry name" value="Lys_methyl_FliB"/>
    <property type="match status" value="1"/>
</dbReference>
<comment type="caution">
    <text evidence="1">The sequence shown here is derived from an EMBL/GenBank/DDBJ whole genome shotgun (WGS) entry which is preliminary data.</text>
</comment>
<dbReference type="RefSeq" id="WP_221858593.1">
    <property type="nucleotide sequence ID" value="NZ_JAIKTU010000001.1"/>
</dbReference>
<dbReference type="GO" id="GO:0008168">
    <property type="term" value="F:methyltransferase activity"/>
    <property type="evidence" value="ECO:0007669"/>
    <property type="project" value="UniProtKB-KW"/>
</dbReference>
<keyword evidence="1" id="KW-0808">Transferase</keyword>
<dbReference type="GO" id="GO:0032259">
    <property type="term" value="P:methylation"/>
    <property type="evidence" value="ECO:0007669"/>
    <property type="project" value="UniProtKB-KW"/>
</dbReference>
<keyword evidence="1" id="KW-0282">Flagellum</keyword>
<sequence>MRVSFFMPEYMKGFSCVGPNCTDTCCAGWDVNIDEATFNKYENSSDNLKALVKDKYIRSNILDDSFNYGFMIIGEENKCPFLNKNMLCDIHGSCGEDNLSITCKRYPRVFNIVDDIYEKSGLPSCSEVCNKALLNKKKMEFIELDEDLDEDAVEIRRMIDSEAFSGTDSLLQYFWDIRINSINIMQNRNFSIEERLNILKSFYTELEILREEALSDTKDYYDIEILLENFADDSMDFDSLKGELFVENTSFYNSILNDNIFDKVIGTRLKAYLGNLRKDILNVEDDFSNISCNTIAESNLNSSNKVSSRDFELSNYSYIFENYLVNQIFKNIIPFNRGENLSDSIKILINSYRIIKGYLLCSYEYSHEMITENQIIKIIQALSKDTEHNKVFKSILENS</sequence>
<protein>
    <submittedName>
        <fullName evidence="1">Flagellin lysine-N-methylase</fullName>
        <ecNumber evidence="1">2.1.1.-</ecNumber>
    </submittedName>
</protein>
<dbReference type="EMBL" id="JAIKTU010000001">
    <property type="protein sequence ID" value="MBY0754161.1"/>
    <property type="molecule type" value="Genomic_DNA"/>
</dbReference>
<keyword evidence="1" id="KW-0966">Cell projection</keyword>
<keyword evidence="1" id="KW-0489">Methyltransferase</keyword>
<keyword evidence="1" id="KW-0969">Cilium</keyword>
<accession>A0ABS7KTM2</accession>
<reference evidence="1 2" key="1">
    <citation type="journal article" date="2021" name="Cell Host Microbe">
        <title>in vivo commensal control of Clostridioides difficile virulence.</title>
        <authorList>
            <person name="Girinathan B.P."/>
            <person name="Dibenedetto N."/>
            <person name="Worley J.N."/>
            <person name="Peltier J."/>
            <person name="Arrieta-Ortiz M.L."/>
            <person name="Rupa Christinal Immanuel S."/>
            <person name="Lavin R."/>
            <person name="Delaney M.L."/>
            <person name="Cummins C."/>
            <person name="Hoffmann M."/>
            <person name="Luo Y."/>
            <person name="Gonzalez-Escalona N."/>
            <person name="Allard M."/>
            <person name="Onderdonk A.B."/>
            <person name="Gerber G.K."/>
            <person name="Sonenshein A.L."/>
            <person name="Baliga N."/>
            <person name="Dupuy B."/>
            <person name="Bry L."/>
        </authorList>
    </citation>
    <scope>NUCLEOTIDE SEQUENCE [LARGE SCALE GENOMIC DNA]</scope>
    <source>
        <strain evidence="1 2">DSM 599</strain>
    </source>
</reference>
<gene>
    <name evidence="1" type="primary">fliB</name>
    <name evidence="1" type="ORF">K5V21_01700</name>
</gene>
<evidence type="ECO:0000313" key="1">
    <source>
        <dbReference type="EMBL" id="MBY0754161.1"/>
    </source>
</evidence>
<evidence type="ECO:0000313" key="2">
    <source>
        <dbReference type="Proteomes" id="UP001299068"/>
    </source>
</evidence>